<feature type="compositionally biased region" description="Low complexity" evidence="2">
    <location>
        <begin position="360"/>
        <end position="378"/>
    </location>
</feature>
<feature type="compositionally biased region" description="Low complexity" evidence="2">
    <location>
        <begin position="326"/>
        <end position="338"/>
    </location>
</feature>
<sequence length="511" mass="57980">MSSSQAHTYTSTPLSPKRSLSVTPRKVDLELARLKQLGKVTKKTDDGDGQQYQGITTTDDGSTTTTSKRSTSGSNKTKLIDDGLTTSDGGTEEDSEEDDMERQQLVLMERFDRQMEEKQQQLDELQKQIQEHINQHEQKIQQLKDEHQQQLLDYQSQLLQQEKLAHDTMTRYMGEYESSQLKVTQLTELVEKQDALIQLYMEQQQDHQLYQQHTPLKDQDGTTITILETDWHTLQMDKERLEAGIVALKANMETNQAHMQMMMMVSTEIQNDFEQQKVKMKKHMVLMAEELAAKDALLSHYQEQEQSRATNLHTLTSKRSIELHLPSSPTASSSSPSPVLDDHLRLTMNDTPELPTPDISRYPSFVSSSSSSSSIASSSPPPPPLYLSTRSSITSVPPSSPPPSTPLPPIPPPQLPSSPTASTSTSSSSSVSSLKQQQHRYQQYQQQQQSRYFYQQQQKRQPAPITTPIHRHDAPIMDPLISPTLRASSLDELQHNGKPFWKNMKNKWRTS</sequence>
<feature type="compositionally biased region" description="Low complexity" evidence="2">
    <location>
        <begin position="56"/>
        <end position="77"/>
    </location>
</feature>
<keyword evidence="4" id="KW-1185">Reference proteome</keyword>
<evidence type="ECO:0000256" key="2">
    <source>
        <dbReference type="SAM" id="MobiDB-lite"/>
    </source>
</evidence>
<keyword evidence="1" id="KW-0175">Coiled coil</keyword>
<proteinExistence type="predicted"/>
<dbReference type="OrthoDB" id="2258064at2759"/>
<feature type="compositionally biased region" description="Low complexity" evidence="2">
    <location>
        <begin position="386"/>
        <end position="397"/>
    </location>
</feature>
<dbReference type="Proteomes" id="UP000078561">
    <property type="component" value="Unassembled WGS sequence"/>
</dbReference>
<feature type="compositionally biased region" description="Low complexity" evidence="2">
    <location>
        <begin position="439"/>
        <end position="450"/>
    </location>
</feature>
<dbReference type="EMBL" id="LT554937">
    <property type="protein sequence ID" value="SAM08870.1"/>
    <property type="molecule type" value="Genomic_DNA"/>
</dbReference>
<feature type="coiled-coil region" evidence="1">
    <location>
        <begin position="108"/>
        <end position="164"/>
    </location>
</feature>
<evidence type="ECO:0000313" key="3">
    <source>
        <dbReference type="EMBL" id="SAM08870.1"/>
    </source>
</evidence>
<protein>
    <submittedName>
        <fullName evidence="3">Uncharacterized protein</fullName>
    </submittedName>
</protein>
<accession>A0A168SSM6</accession>
<name>A0A168SSM6_ABSGL</name>
<dbReference type="STRING" id="4829.A0A168SSM6"/>
<feature type="compositionally biased region" description="Low complexity" evidence="2">
    <location>
        <begin position="417"/>
        <end position="433"/>
    </location>
</feature>
<organism evidence="3">
    <name type="scientific">Absidia glauca</name>
    <name type="common">Pin mould</name>
    <dbReference type="NCBI Taxonomy" id="4829"/>
    <lineage>
        <taxon>Eukaryota</taxon>
        <taxon>Fungi</taxon>
        <taxon>Fungi incertae sedis</taxon>
        <taxon>Mucoromycota</taxon>
        <taxon>Mucoromycotina</taxon>
        <taxon>Mucoromycetes</taxon>
        <taxon>Mucorales</taxon>
        <taxon>Cunninghamellaceae</taxon>
        <taxon>Absidia</taxon>
    </lineage>
</organism>
<feature type="region of interest" description="Disordered" evidence="2">
    <location>
        <begin position="1"/>
        <end position="101"/>
    </location>
</feature>
<dbReference type="OMA" id="RSTTHET"/>
<dbReference type="InParanoid" id="A0A168SSM6"/>
<feature type="compositionally biased region" description="Polar residues" evidence="2">
    <location>
        <begin position="1"/>
        <end position="22"/>
    </location>
</feature>
<evidence type="ECO:0000256" key="1">
    <source>
        <dbReference type="SAM" id="Coils"/>
    </source>
</evidence>
<dbReference type="AlphaFoldDB" id="A0A168SSM6"/>
<reference evidence="3" key="1">
    <citation type="submission" date="2016-04" db="EMBL/GenBank/DDBJ databases">
        <authorList>
            <person name="Evans L.H."/>
            <person name="Alamgir A."/>
            <person name="Owens N."/>
            <person name="Weber N.D."/>
            <person name="Virtaneva K."/>
            <person name="Barbian K."/>
            <person name="Babar A."/>
            <person name="Rosenke K."/>
        </authorList>
    </citation>
    <scope>NUCLEOTIDE SEQUENCE [LARGE SCALE GENOMIC DNA]</scope>
    <source>
        <strain evidence="3">CBS 101.48</strain>
    </source>
</reference>
<feature type="compositionally biased region" description="Pro residues" evidence="2">
    <location>
        <begin position="398"/>
        <end position="416"/>
    </location>
</feature>
<feature type="compositionally biased region" description="Acidic residues" evidence="2">
    <location>
        <begin position="90"/>
        <end position="100"/>
    </location>
</feature>
<feature type="region of interest" description="Disordered" evidence="2">
    <location>
        <begin position="325"/>
        <end position="450"/>
    </location>
</feature>
<evidence type="ECO:0000313" key="4">
    <source>
        <dbReference type="Proteomes" id="UP000078561"/>
    </source>
</evidence>
<gene>
    <name evidence="3" type="primary">ABSGL_14536.1 scaffold 14663</name>
</gene>